<dbReference type="RefSeq" id="WP_133678234.1">
    <property type="nucleotide sequence ID" value="NZ_SNZP01000001.1"/>
</dbReference>
<sequence>MTALSEHVGDLSAWALSREYAPGQTVGPHAHAEGQLIVSIGGAMSLQCGDRLWLLPPQRGVWMPPGRVHCMRARGAVSLRTLYVMPDSRYLARLPTEPRALTVSALLRELILRLVRTERVRCSDEREQRVMQLLVDELSWSDDLGLPMPVDADERLSRVCLQLVADPADGRDLETLGVAVGASGRTLSRLFADELGMSYQLWRQHLSVMTALPRLAAGEPVSVVALDLGYDNPGAFAAMFRRLMQQAPSEYARQFAG</sequence>
<dbReference type="SMART" id="SM00342">
    <property type="entry name" value="HTH_ARAC"/>
    <property type="match status" value="1"/>
</dbReference>
<dbReference type="CDD" id="cd06124">
    <property type="entry name" value="cupin_NimR-like_N"/>
    <property type="match status" value="1"/>
</dbReference>
<gene>
    <name evidence="6" type="ORF">DFP86_101311</name>
</gene>
<dbReference type="InterPro" id="IPR009057">
    <property type="entry name" value="Homeodomain-like_sf"/>
</dbReference>
<dbReference type="SUPFAM" id="SSF51182">
    <property type="entry name" value="RmlC-like cupins"/>
    <property type="match status" value="1"/>
</dbReference>
<keyword evidence="1" id="KW-0678">Repressor</keyword>
<dbReference type="Pfam" id="PF12833">
    <property type="entry name" value="HTH_18"/>
    <property type="match status" value="1"/>
</dbReference>
<evidence type="ECO:0000256" key="1">
    <source>
        <dbReference type="ARBA" id="ARBA00022491"/>
    </source>
</evidence>
<dbReference type="PANTHER" id="PTHR11019">
    <property type="entry name" value="HTH-TYPE TRANSCRIPTIONAL REGULATOR NIMR"/>
    <property type="match status" value="1"/>
</dbReference>
<dbReference type="Gene3D" id="2.60.120.10">
    <property type="entry name" value="Jelly Rolls"/>
    <property type="match status" value="1"/>
</dbReference>
<reference evidence="6 7" key="1">
    <citation type="submission" date="2019-03" db="EMBL/GenBank/DDBJ databases">
        <title>Genomic Encyclopedia of Type Strains, Phase III (KMG-III): the genomes of soil and plant-associated and newly described type strains.</title>
        <authorList>
            <person name="Whitman W."/>
        </authorList>
    </citation>
    <scope>NUCLEOTIDE SEQUENCE [LARGE SCALE GENOMIC DNA]</scope>
    <source>
        <strain evidence="6 7">CECT 8976</strain>
    </source>
</reference>
<dbReference type="PANTHER" id="PTHR11019:SF159">
    <property type="entry name" value="TRANSCRIPTIONAL REGULATOR-RELATED"/>
    <property type="match status" value="1"/>
</dbReference>
<organism evidence="6 7">
    <name type="scientific">Paludibacterium purpuratum</name>
    <dbReference type="NCBI Taxonomy" id="1144873"/>
    <lineage>
        <taxon>Bacteria</taxon>
        <taxon>Pseudomonadati</taxon>
        <taxon>Pseudomonadota</taxon>
        <taxon>Betaproteobacteria</taxon>
        <taxon>Neisseriales</taxon>
        <taxon>Chromobacteriaceae</taxon>
        <taxon>Paludibacterium</taxon>
    </lineage>
</organism>
<keyword evidence="4" id="KW-0804">Transcription</keyword>
<evidence type="ECO:0000313" key="6">
    <source>
        <dbReference type="EMBL" id="TDR82917.1"/>
    </source>
</evidence>
<dbReference type="InterPro" id="IPR003313">
    <property type="entry name" value="AraC-bd"/>
</dbReference>
<proteinExistence type="predicted"/>
<evidence type="ECO:0000256" key="4">
    <source>
        <dbReference type="ARBA" id="ARBA00023163"/>
    </source>
</evidence>
<dbReference type="EMBL" id="SNZP01000001">
    <property type="protein sequence ID" value="TDR82917.1"/>
    <property type="molecule type" value="Genomic_DNA"/>
</dbReference>
<dbReference type="AlphaFoldDB" id="A0A4R7BGM3"/>
<keyword evidence="3" id="KW-0238">DNA-binding</keyword>
<name>A0A4R7BGM3_9NEIS</name>
<accession>A0A4R7BGM3</accession>
<dbReference type="GO" id="GO:0003700">
    <property type="term" value="F:DNA-binding transcription factor activity"/>
    <property type="evidence" value="ECO:0007669"/>
    <property type="project" value="InterPro"/>
</dbReference>
<feature type="domain" description="HTH araC/xylS-type" evidence="5">
    <location>
        <begin position="157"/>
        <end position="254"/>
    </location>
</feature>
<dbReference type="InterPro" id="IPR018060">
    <property type="entry name" value="HTH_AraC"/>
</dbReference>
<keyword evidence="7" id="KW-1185">Reference proteome</keyword>
<dbReference type="Proteomes" id="UP000295611">
    <property type="component" value="Unassembled WGS sequence"/>
</dbReference>
<keyword evidence="2" id="KW-0805">Transcription regulation</keyword>
<evidence type="ECO:0000256" key="3">
    <source>
        <dbReference type="ARBA" id="ARBA00023125"/>
    </source>
</evidence>
<dbReference type="OrthoDB" id="9804543at2"/>
<evidence type="ECO:0000259" key="5">
    <source>
        <dbReference type="PROSITE" id="PS01124"/>
    </source>
</evidence>
<dbReference type="Gene3D" id="1.10.10.60">
    <property type="entry name" value="Homeodomain-like"/>
    <property type="match status" value="1"/>
</dbReference>
<dbReference type="SUPFAM" id="SSF46689">
    <property type="entry name" value="Homeodomain-like"/>
    <property type="match status" value="2"/>
</dbReference>
<protein>
    <submittedName>
        <fullName evidence="6">AraC family transcriptional regulator</fullName>
    </submittedName>
</protein>
<dbReference type="Pfam" id="PF02311">
    <property type="entry name" value="AraC_binding"/>
    <property type="match status" value="1"/>
</dbReference>
<dbReference type="GO" id="GO:0043565">
    <property type="term" value="F:sequence-specific DNA binding"/>
    <property type="evidence" value="ECO:0007669"/>
    <property type="project" value="InterPro"/>
</dbReference>
<dbReference type="PROSITE" id="PS01124">
    <property type="entry name" value="HTH_ARAC_FAMILY_2"/>
    <property type="match status" value="1"/>
</dbReference>
<evidence type="ECO:0000313" key="7">
    <source>
        <dbReference type="Proteomes" id="UP000295611"/>
    </source>
</evidence>
<evidence type="ECO:0000256" key="2">
    <source>
        <dbReference type="ARBA" id="ARBA00023015"/>
    </source>
</evidence>
<dbReference type="InterPro" id="IPR014710">
    <property type="entry name" value="RmlC-like_jellyroll"/>
</dbReference>
<dbReference type="InterPro" id="IPR011051">
    <property type="entry name" value="RmlC_Cupin_sf"/>
</dbReference>
<dbReference type="FunFam" id="1.10.10.60:FF:000132">
    <property type="entry name" value="AraC family transcriptional regulator"/>
    <property type="match status" value="1"/>
</dbReference>
<comment type="caution">
    <text evidence="6">The sequence shown here is derived from an EMBL/GenBank/DDBJ whole genome shotgun (WGS) entry which is preliminary data.</text>
</comment>